<evidence type="ECO:0000256" key="4">
    <source>
        <dbReference type="ARBA" id="ARBA00022741"/>
    </source>
</evidence>
<evidence type="ECO:0000256" key="2">
    <source>
        <dbReference type="ARBA" id="ARBA00022598"/>
    </source>
</evidence>
<dbReference type="EMBL" id="SUME01000014">
    <property type="protein sequence ID" value="TJZ50039.1"/>
    <property type="molecule type" value="Genomic_DNA"/>
</dbReference>
<evidence type="ECO:0000313" key="12">
    <source>
        <dbReference type="EMBL" id="TJZ50039.1"/>
    </source>
</evidence>
<feature type="non-terminal residue" evidence="12">
    <location>
        <position position="1"/>
    </location>
</feature>
<evidence type="ECO:0000313" key="13">
    <source>
        <dbReference type="Proteomes" id="UP000306808"/>
    </source>
</evidence>
<dbReference type="GO" id="GO:0005525">
    <property type="term" value="F:GTP binding"/>
    <property type="evidence" value="ECO:0007669"/>
    <property type="project" value="UniProtKB-KW"/>
</dbReference>
<evidence type="ECO:0000256" key="9">
    <source>
        <dbReference type="PIRSR" id="PIRSR601233-1"/>
    </source>
</evidence>
<dbReference type="GO" id="GO:0042245">
    <property type="term" value="P:RNA repair"/>
    <property type="evidence" value="ECO:0007669"/>
    <property type="project" value="UniProtKB-KW"/>
</dbReference>
<evidence type="ECO:0000256" key="1">
    <source>
        <dbReference type="ARBA" id="ARBA00012726"/>
    </source>
</evidence>
<dbReference type="SUPFAM" id="SSF103365">
    <property type="entry name" value="Hypothetical protein PH1602"/>
    <property type="match status" value="1"/>
</dbReference>
<evidence type="ECO:0000256" key="3">
    <source>
        <dbReference type="ARBA" id="ARBA00022723"/>
    </source>
</evidence>
<feature type="binding site" evidence="10">
    <location>
        <begin position="51"/>
        <end position="54"/>
    </location>
    <ligand>
        <name>GMP</name>
        <dbReference type="ChEBI" id="CHEBI:58115"/>
    </ligand>
</feature>
<feature type="active site" description="GMP-histidine intermediate" evidence="9">
    <location>
        <position position="75"/>
    </location>
</feature>
<keyword evidence="5" id="KW-0692">RNA repair</keyword>
<protein>
    <recommendedName>
        <fullName evidence="1">3'-phosphate/5'-hydroxy nucleic acid ligase</fullName>
        <ecNumber evidence="1">6.5.1.8</ecNumber>
    </recommendedName>
</protein>
<dbReference type="PANTHER" id="PTHR43749:SF2">
    <property type="entry name" value="RNA-SPLICING LIGASE RTCB"/>
    <property type="match status" value="1"/>
</dbReference>
<keyword evidence="3 11" id="KW-0479">Metal-binding</keyword>
<organism evidence="12 13">
    <name type="scientific">Sphingobacterium olei</name>
    <dbReference type="NCBI Taxonomy" id="2571155"/>
    <lineage>
        <taxon>Bacteria</taxon>
        <taxon>Pseudomonadati</taxon>
        <taxon>Bacteroidota</taxon>
        <taxon>Sphingobacteriia</taxon>
        <taxon>Sphingobacteriales</taxon>
        <taxon>Sphingobacteriaceae</taxon>
        <taxon>Sphingobacterium</taxon>
    </lineage>
</organism>
<reference evidence="12 13" key="1">
    <citation type="submission" date="2019-04" db="EMBL/GenBank/DDBJ databases">
        <title>Sphingobacterium olei sp. nov., isolated from oil-contaminated soil.</title>
        <authorList>
            <person name="Liu B."/>
        </authorList>
    </citation>
    <scope>NUCLEOTIDE SEQUENCE [LARGE SCALE GENOMIC DNA]</scope>
    <source>
        <strain evidence="12 13">HAL-9</strain>
    </source>
</reference>
<gene>
    <name evidence="12" type="ORF">FAZ15_21710</name>
</gene>
<evidence type="ECO:0000256" key="6">
    <source>
        <dbReference type="ARBA" id="ARBA00023134"/>
    </source>
</evidence>
<evidence type="ECO:0000256" key="10">
    <source>
        <dbReference type="PIRSR" id="PIRSR601233-2"/>
    </source>
</evidence>
<feature type="binding site" evidence="10">
    <location>
        <begin position="18"/>
        <end position="19"/>
    </location>
    <ligand>
        <name>GMP</name>
        <dbReference type="ChEBI" id="CHEBI:58115"/>
    </ligand>
</feature>
<dbReference type="PANTHER" id="PTHR43749">
    <property type="entry name" value="RNA-SPLICING LIGASE RTCB"/>
    <property type="match status" value="1"/>
</dbReference>
<name>A0A4U0N867_9SPHI</name>
<accession>A0A4U0N867</accession>
<comment type="cofactor">
    <cofactor evidence="11">
        <name>Mn(2+)</name>
        <dbReference type="ChEBI" id="CHEBI:29035"/>
    </cofactor>
    <text evidence="11">Binds 2 manganese ions per subunit.</text>
</comment>
<evidence type="ECO:0000256" key="11">
    <source>
        <dbReference type="PIRSR" id="PIRSR601233-3"/>
    </source>
</evidence>
<evidence type="ECO:0000256" key="7">
    <source>
        <dbReference type="ARBA" id="ARBA00023211"/>
    </source>
</evidence>
<dbReference type="RefSeq" id="WP_136903479.1">
    <property type="nucleotide sequence ID" value="NZ_SUME01000014.1"/>
</dbReference>
<dbReference type="InterPro" id="IPR001233">
    <property type="entry name" value="RtcB"/>
</dbReference>
<proteinExistence type="predicted"/>
<dbReference type="GO" id="GO:0006281">
    <property type="term" value="P:DNA repair"/>
    <property type="evidence" value="ECO:0007669"/>
    <property type="project" value="TreeGrafter"/>
</dbReference>
<comment type="catalytic activity">
    <reaction evidence="8">
        <text>a 3'-end 3'-phospho-ribonucleotide-RNA + a 5'-end dephospho-ribonucleoside-RNA + GTP = a ribonucleotidyl-ribonucleotide-RNA + GMP + diphosphate</text>
        <dbReference type="Rhea" id="RHEA:68076"/>
        <dbReference type="Rhea" id="RHEA-COMP:10463"/>
        <dbReference type="Rhea" id="RHEA-COMP:13936"/>
        <dbReference type="Rhea" id="RHEA-COMP:17355"/>
        <dbReference type="ChEBI" id="CHEBI:33019"/>
        <dbReference type="ChEBI" id="CHEBI:37565"/>
        <dbReference type="ChEBI" id="CHEBI:58115"/>
        <dbReference type="ChEBI" id="CHEBI:83062"/>
        <dbReference type="ChEBI" id="CHEBI:138284"/>
        <dbReference type="ChEBI" id="CHEBI:173118"/>
        <dbReference type="EC" id="6.5.1.8"/>
    </reaction>
</comment>
<dbReference type="AlphaFoldDB" id="A0A4U0N867"/>
<keyword evidence="13" id="KW-1185">Reference proteome</keyword>
<dbReference type="InterPro" id="IPR052915">
    <property type="entry name" value="RtcB-like"/>
</dbReference>
<keyword evidence="2" id="KW-0436">Ligase</keyword>
<dbReference type="GO" id="GO:0003909">
    <property type="term" value="F:DNA ligase activity"/>
    <property type="evidence" value="ECO:0007669"/>
    <property type="project" value="TreeGrafter"/>
</dbReference>
<comment type="caution">
    <text evidence="12">The sequence shown here is derived from an EMBL/GenBank/DDBJ whole genome shotgun (WGS) entry which is preliminary data.</text>
</comment>
<keyword evidence="6 10" id="KW-0342">GTP-binding</keyword>
<dbReference type="GO" id="GO:0030145">
    <property type="term" value="F:manganese ion binding"/>
    <property type="evidence" value="ECO:0007669"/>
    <property type="project" value="TreeGrafter"/>
</dbReference>
<sequence length="148" mass="15970">NLLNALGLKAICVVENHHNYAWKDKLADGQEVIIHRKGATPAHSGELGIIPGSMTAPAYLISGKGSDHALYSASHGAGRAMSRQKAKESMTSSAMKKQLVNAGVTLIGGSVEENPLAYKDIEQVITAQHELIDIHGKFYPRIVRMNKD</sequence>
<dbReference type="EC" id="6.5.1.8" evidence="1"/>
<dbReference type="Gene3D" id="3.90.1860.10">
    <property type="entry name" value="tRNA-splicing ligase RtcB"/>
    <property type="match status" value="1"/>
</dbReference>
<keyword evidence="4 10" id="KW-0547">Nucleotide-binding</keyword>
<feature type="binding site" evidence="10">
    <location>
        <begin position="75"/>
        <end position="78"/>
    </location>
    <ligand>
        <name>GMP</name>
        <dbReference type="ChEBI" id="CHEBI:58115"/>
    </ligand>
</feature>
<dbReference type="GO" id="GO:0006396">
    <property type="term" value="P:RNA processing"/>
    <property type="evidence" value="ECO:0007669"/>
    <property type="project" value="InterPro"/>
</dbReference>
<evidence type="ECO:0000256" key="5">
    <source>
        <dbReference type="ARBA" id="ARBA00022800"/>
    </source>
</evidence>
<dbReference type="Pfam" id="PF01139">
    <property type="entry name" value="RtcB"/>
    <property type="match status" value="1"/>
</dbReference>
<dbReference type="OrthoDB" id="9802323at2"/>
<dbReference type="Proteomes" id="UP000306808">
    <property type="component" value="Unassembled WGS sequence"/>
</dbReference>
<feature type="binding site" evidence="11">
    <location>
        <position position="18"/>
    </location>
    <ligand>
        <name>Mn(2+)</name>
        <dbReference type="ChEBI" id="CHEBI:29035"/>
        <label>2</label>
    </ligand>
</feature>
<evidence type="ECO:0000256" key="8">
    <source>
        <dbReference type="ARBA" id="ARBA00047746"/>
    </source>
</evidence>
<dbReference type="GO" id="GO:0170057">
    <property type="term" value="F:RNA ligase (GTP) activity"/>
    <property type="evidence" value="ECO:0007669"/>
    <property type="project" value="UniProtKB-EC"/>
</dbReference>
<keyword evidence="7 11" id="KW-0464">Manganese</keyword>
<dbReference type="InterPro" id="IPR036025">
    <property type="entry name" value="RtcB-like_sf"/>
</dbReference>